<sequence>MKEEDLMEEEDSLEEADSTEEEDFMEQAPSPADYPTPPVHAPAATKYPPASLLDIPGEIRNMIYANILVPVSTADHLRTIQQDEDLNVNTYLLLVCRKLYHECRGLALRIRLVAPEWLPEEGQLSVLPLAQARLGRTPRDILPLFRIDTLVVRDYLQISRSLATENREHWAKLPLHLDTVYLQMCLCHSPDSNLIFWADHTAVLRWLVQEIAGSVLSLKRIIILYCSVGSTEFYSVLDRPLNAVVETELRRIEVQG</sequence>
<proteinExistence type="predicted"/>
<keyword evidence="3" id="KW-1185">Reference proteome</keyword>
<dbReference type="EMBL" id="ML996687">
    <property type="protein sequence ID" value="KAF2404999.1"/>
    <property type="molecule type" value="Genomic_DNA"/>
</dbReference>
<evidence type="ECO:0000313" key="2">
    <source>
        <dbReference type="EMBL" id="KAF2404999.1"/>
    </source>
</evidence>
<organism evidence="2 3">
    <name type="scientific">Trichodelitschia bisporula</name>
    <dbReference type="NCBI Taxonomy" id="703511"/>
    <lineage>
        <taxon>Eukaryota</taxon>
        <taxon>Fungi</taxon>
        <taxon>Dikarya</taxon>
        <taxon>Ascomycota</taxon>
        <taxon>Pezizomycotina</taxon>
        <taxon>Dothideomycetes</taxon>
        <taxon>Dothideomycetes incertae sedis</taxon>
        <taxon>Phaeotrichales</taxon>
        <taxon>Phaeotrichaceae</taxon>
        <taxon>Trichodelitschia</taxon>
    </lineage>
</organism>
<evidence type="ECO:0008006" key="4">
    <source>
        <dbReference type="Google" id="ProtNLM"/>
    </source>
</evidence>
<gene>
    <name evidence="2" type="ORF">EJ06DRAFT_578274</name>
</gene>
<evidence type="ECO:0000256" key="1">
    <source>
        <dbReference type="SAM" id="MobiDB-lite"/>
    </source>
</evidence>
<accession>A0A6G1IAA5</accession>
<dbReference type="AlphaFoldDB" id="A0A6G1IAA5"/>
<dbReference type="Proteomes" id="UP000799640">
    <property type="component" value="Unassembled WGS sequence"/>
</dbReference>
<protein>
    <recommendedName>
        <fullName evidence="4">F-box domain-containing protein</fullName>
    </recommendedName>
</protein>
<feature type="region of interest" description="Disordered" evidence="1">
    <location>
        <begin position="1"/>
        <end position="45"/>
    </location>
</feature>
<feature type="compositionally biased region" description="Acidic residues" evidence="1">
    <location>
        <begin position="1"/>
        <end position="25"/>
    </location>
</feature>
<evidence type="ECO:0000313" key="3">
    <source>
        <dbReference type="Proteomes" id="UP000799640"/>
    </source>
</evidence>
<name>A0A6G1IAA5_9PEZI</name>
<reference evidence="2" key="1">
    <citation type="journal article" date="2020" name="Stud. Mycol.">
        <title>101 Dothideomycetes genomes: a test case for predicting lifestyles and emergence of pathogens.</title>
        <authorList>
            <person name="Haridas S."/>
            <person name="Albert R."/>
            <person name="Binder M."/>
            <person name="Bloem J."/>
            <person name="Labutti K."/>
            <person name="Salamov A."/>
            <person name="Andreopoulos B."/>
            <person name="Baker S."/>
            <person name="Barry K."/>
            <person name="Bills G."/>
            <person name="Bluhm B."/>
            <person name="Cannon C."/>
            <person name="Castanera R."/>
            <person name="Culley D."/>
            <person name="Daum C."/>
            <person name="Ezra D."/>
            <person name="Gonzalez J."/>
            <person name="Henrissat B."/>
            <person name="Kuo A."/>
            <person name="Liang C."/>
            <person name="Lipzen A."/>
            <person name="Lutzoni F."/>
            <person name="Magnuson J."/>
            <person name="Mondo S."/>
            <person name="Nolan M."/>
            <person name="Ohm R."/>
            <person name="Pangilinan J."/>
            <person name="Park H.-J."/>
            <person name="Ramirez L."/>
            <person name="Alfaro M."/>
            <person name="Sun H."/>
            <person name="Tritt A."/>
            <person name="Yoshinaga Y."/>
            <person name="Zwiers L.-H."/>
            <person name="Turgeon B."/>
            <person name="Goodwin S."/>
            <person name="Spatafora J."/>
            <person name="Crous P."/>
            <person name="Grigoriev I."/>
        </authorList>
    </citation>
    <scope>NUCLEOTIDE SEQUENCE</scope>
    <source>
        <strain evidence="2">CBS 262.69</strain>
    </source>
</reference>
<dbReference type="OrthoDB" id="2951834at2759"/>